<dbReference type="SUPFAM" id="SSF64182">
    <property type="entry name" value="DHH phosphoesterases"/>
    <property type="match status" value="1"/>
</dbReference>
<dbReference type="AlphaFoldDB" id="B3QVE7"/>
<evidence type="ECO:0000313" key="4">
    <source>
        <dbReference type="Proteomes" id="UP000001208"/>
    </source>
</evidence>
<protein>
    <submittedName>
        <fullName evidence="3">Phosphoesterase RecJ domain protein</fullName>
    </submittedName>
</protein>
<feature type="domain" description="DHHA1" evidence="2">
    <location>
        <begin position="250"/>
        <end position="337"/>
    </location>
</feature>
<evidence type="ECO:0000313" key="3">
    <source>
        <dbReference type="EMBL" id="ACF14547.1"/>
    </source>
</evidence>
<dbReference type="GO" id="GO:0003676">
    <property type="term" value="F:nucleic acid binding"/>
    <property type="evidence" value="ECO:0007669"/>
    <property type="project" value="InterPro"/>
</dbReference>
<gene>
    <name evidence="3" type="ordered locus">Ctha_2095</name>
</gene>
<sequence>MNISENSHAPKISFDVWSPLFNLIQDATHIILSTHENADGDGLGSETAMFDFLTQLGKKVEIINPTHVPEHYKFLPPVREAIAFDAENSAHRGKLEAADLFLLLDTNHLSRTRAMAPILLSQKKNGKIKLGCIDHHLDEEDFADEMVCMSSASATGELIYNFLKYAGQRLTRDFINETTAIGLYTAIMTDTGSFRFPKTTAFVHQIIAELIGKGADPYQIYENVYNTVSLSALKLFGLAMNSIQLAAQGKVAYVVITQEIFKQTGTTKDDTERMVQQLMAIKTIDVGILFVELNNGGTKVSLRSRGDVGVNIVAQQFGGGGHKNASGCTMSAPPQLAAEQVLGKIDELLFQQNPKNESLL</sequence>
<dbReference type="InterPro" id="IPR003156">
    <property type="entry name" value="DHHA1_dom"/>
</dbReference>
<dbReference type="RefSeq" id="WP_012500630.1">
    <property type="nucleotide sequence ID" value="NC_011026.1"/>
</dbReference>
<keyword evidence="4" id="KW-1185">Reference proteome</keyword>
<dbReference type="Gene3D" id="3.90.1640.10">
    <property type="entry name" value="inorganic pyrophosphatase (n-terminal core)"/>
    <property type="match status" value="1"/>
</dbReference>
<dbReference type="Pfam" id="PF02272">
    <property type="entry name" value="DHHA1"/>
    <property type="match status" value="1"/>
</dbReference>
<evidence type="ECO:0000259" key="2">
    <source>
        <dbReference type="Pfam" id="PF02272"/>
    </source>
</evidence>
<dbReference type="PANTHER" id="PTHR47618:SF1">
    <property type="entry name" value="BIFUNCTIONAL OLIGORIBONUCLEASE AND PAP PHOSPHATASE NRNA"/>
    <property type="match status" value="1"/>
</dbReference>
<dbReference type="Pfam" id="PF01368">
    <property type="entry name" value="DHH"/>
    <property type="match status" value="1"/>
</dbReference>
<dbReference type="InterPro" id="IPR038763">
    <property type="entry name" value="DHH_sf"/>
</dbReference>
<dbReference type="InterPro" id="IPR051319">
    <property type="entry name" value="Oligoribo/pAp-PDE_c-di-AMP_PDE"/>
</dbReference>
<evidence type="ECO:0000259" key="1">
    <source>
        <dbReference type="Pfam" id="PF01368"/>
    </source>
</evidence>
<dbReference type="PANTHER" id="PTHR47618">
    <property type="entry name" value="BIFUNCTIONAL OLIGORIBONUCLEASE AND PAP PHOSPHATASE NRNA"/>
    <property type="match status" value="1"/>
</dbReference>
<organism evidence="3 4">
    <name type="scientific">Chloroherpeton thalassium (strain ATCC 35110 / GB-78)</name>
    <dbReference type="NCBI Taxonomy" id="517418"/>
    <lineage>
        <taxon>Bacteria</taxon>
        <taxon>Pseudomonadati</taxon>
        <taxon>Chlorobiota</taxon>
        <taxon>Chlorobiia</taxon>
        <taxon>Chlorobiales</taxon>
        <taxon>Chloroherpetonaceae</taxon>
        <taxon>Chloroherpeton</taxon>
    </lineage>
</organism>
<reference evidence="3 4" key="1">
    <citation type="submission" date="2008-06" db="EMBL/GenBank/DDBJ databases">
        <title>Complete sequence of Chloroherpeton thalassium ATCC 35110.</title>
        <authorList>
            <consortium name="US DOE Joint Genome Institute"/>
            <person name="Lucas S."/>
            <person name="Copeland A."/>
            <person name="Lapidus A."/>
            <person name="Glavina del Rio T."/>
            <person name="Dalin E."/>
            <person name="Tice H."/>
            <person name="Bruce D."/>
            <person name="Goodwin L."/>
            <person name="Pitluck S."/>
            <person name="Schmutz J."/>
            <person name="Larimer F."/>
            <person name="Land M."/>
            <person name="Hauser L."/>
            <person name="Kyrpides N."/>
            <person name="Mikhailova N."/>
            <person name="Liu Z."/>
            <person name="Li T."/>
            <person name="Zhao F."/>
            <person name="Overmann J."/>
            <person name="Bryant D.A."/>
            <person name="Richardson P."/>
        </authorList>
    </citation>
    <scope>NUCLEOTIDE SEQUENCE [LARGE SCALE GENOMIC DNA]</scope>
    <source>
        <strain evidence="4">ATCC 35110 / GB-78</strain>
    </source>
</reference>
<dbReference type="KEGG" id="cts:Ctha_2095"/>
<dbReference type="InterPro" id="IPR001667">
    <property type="entry name" value="DDH_dom"/>
</dbReference>
<dbReference type="EMBL" id="CP001100">
    <property type="protein sequence ID" value="ACF14547.1"/>
    <property type="molecule type" value="Genomic_DNA"/>
</dbReference>
<dbReference type="Gene3D" id="3.10.310.30">
    <property type="match status" value="1"/>
</dbReference>
<dbReference type="Proteomes" id="UP000001208">
    <property type="component" value="Chromosome"/>
</dbReference>
<feature type="domain" description="DDH" evidence="1">
    <location>
        <begin position="30"/>
        <end position="187"/>
    </location>
</feature>
<name>B3QVE7_CHLT3</name>
<dbReference type="HOGENOM" id="CLU_039720_0_0_10"/>
<dbReference type="eggNOG" id="COG0618">
    <property type="taxonomic scope" value="Bacteria"/>
</dbReference>
<dbReference type="OrthoDB" id="9803668at2"/>
<accession>B3QVE7</accession>
<dbReference type="STRING" id="517418.Ctha_2095"/>
<proteinExistence type="predicted"/>